<dbReference type="SUPFAM" id="SSF56935">
    <property type="entry name" value="Porins"/>
    <property type="match status" value="1"/>
</dbReference>
<keyword evidence="4 10" id="KW-0812">Transmembrane</keyword>
<dbReference type="OrthoDB" id="9763670at2"/>
<evidence type="ECO:0000256" key="10">
    <source>
        <dbReference type="PROSITE-ProRule" id="PRU01360"/>
    </source>
</evidence>
<dbReference type="KEGG" id="doa:AXF15_10705"/>
<evidence type="ECO:0000256" key="8">
    <source>
        <dbReference type="ARBA" id="ARBA00023170"/>
    </source>
</evidence>
<dbReference type="AlphaFoldDB" id="A0A0X8JS58"/>
<evidence type="ECO:0000256" key="11">
    <source>
        <dbReference type="RuleBase" id="RU003357"/>
    </source>
</evidence>
<keyword evidence="6 11" id="KW-0798">TonB box</keyword>
<comment type="similarity">
    <text evidence="10 11">Belongs to the TonB-dependent receptor family.</text>
</comment>
<keyword evidence="9 10" id="KW-0998">Cell outer membrane</keyword>
<dbReference type="Pfam" id="PF07715">
    <property type="entry name" value="Plug"/>
    <property type="match status" value="1"/>
</dbReference>
<evidence type="ECO:0000313" key="16">
    <source>
        <dbReference type="Proteomes" id="UP000063964"/>
    </source>
</evidence>
<proteinExistence type="inferred from homology"/>
<dbReference type="InterPro" id="IPR012910">
    <property type="entry name" value="Plug_dom"/>
</dbReference>
<sequence length="670" mass="75327">MRRGILALFLVLSFALQSFAAEVQGNPADKTQGKTVKLDDVVVTATKTEMKTSEAPASIDVLTSEDLAIKANADNIFDALKTIPGTTTLSTGGGMGWGDIKIRGFMPSILINGRDSRHFATNYGLDPGLVGMEGIERIEVLKGPQSTMHGGRAISGAVNIIMKKGDKDNPFLNIKSGFGSGKSLLGSMTTGGGVGNVSYIISLYGDKKDEFKTPKGKIPYGESDRKNFYTRLDYDFNDSHSLTLDYTYNEARHIGGGKGQWYKKLKAYDHKIWDGEALYQSVNLSYNGDFEDLFSLYLTSGIGENNYDYVYGYNGWGMTDLNDYLSRQNYTEMENKFFQNEIRGTLNLLPDEKLRIVAGVQHKTTKLDWLAIKNHKFSYRNKETETVYAPYGQVEYRPVDQILAIAGVRYDRYTYDESSSKSSTSPRFSLSYFPFANTNYDYTTLWASYTEAFNPPSAVQMLGNAFIDPNPDIKPEKAKGWEVGLKQRLSRWGNFEFSYFDTDYTDMLAVQSKYGMHRRFYNINKANVEGMEAKLEVFPTDWLSFYSSYSTQKREDKGKGKRLFGQPDEVLSYGVSIHDLKGFSADLSALRLGKYKNSSGYRYLGAYHPSNGKTILNFKALYKYSLTDNVVVEPYVTINNLTDEEYYEGATPGLAEGRNYQTGVALRVEF</sequence>
<evidence type="ECO:0000256" key="9">
    <source>
        <dbReference type="ARBA" id="ARBA00023237"/>
    </source>
</evidence>
<dbReference type="Proteomes" id="UP000063964">
    <property type="component" value="Chromosome"/>
</dbReference>
<dbReference type="GO" id="GO:0009279">
    <property type="term" value="C:cell outer membrane"/>
    <property type="evidence" value="ECO:0007669"/>
    <property type="project" value="UniProtKB-SubCell"/>
</dbReference>
<dbReference type="GO" id="GO:0044718">
    <property type="term" value="P:siderophore transmembrane transport"/>
    <property type="evidence" value="ECO:0007669"/>
    <property type="project" value="TreeGrafter"/>
</dbReference>
<accession>A0A0X8JS58</accession>
<name>A0A0X8JS58_9BACT</name>
<dbReference type="InterPro" id="IPR000531">
    <property type="entry name" value="Beta-barrel_TonB"/>
</dbReference>
<evidence type="ECO:0000259" key="13">
    <source>
        <dbReference type="Pfam" id="PF00593"/>
    </source>
</evidence>
<keyword evidence="5 12" id="KW-0732">Signal</keyword>
<keyword evidence="7 10" id="KW-0472">Membrane</keyword>
<dbReference type="Pfam" id="PF00593">
    <property type="entry name" value="TonB_dep_Rec_b-barrel"/>
    <property type="match status" value="1"/>
</dbReference>
<dbReference type="PANTHER" id="PTHR30069:SF29">
    <property type="entry name" value="HEMOGLOBIN AND HEMOGLOBIN-HAPTOGLOBIN-BINDING PROTEIN 1-RELATED"/>
    <property type="match status" value="1"/>
</dbReference>
<evidence type="ECO:0000256" key="6">
    <source>
        <dbReference type="ARBA" id="ARBA00023077"/>
    </source>
</evidence>
<evidence type="ECO:0000259" key="14">
    <source>
        <dbReference type="Pfam" id="PF07715"/>
    </source>
</evidence>
<dbReference type="GO" id="GO:0015344">
    <property type="term" value="F:siderophore uptake transmembrane transporter activity"/>
    <property type="evidence" value="ECO:0007669"/>
    <property type="project" value="TreeGrafter"/>
</dbReference>
<reference evidence="16" key="1">
    <citation type="submission" date="2016-02" db="EMBL/GenBank/DDBJ databases">
        <authorList>
            <person name="Holder M.E."/>
            <person name="Ajami N.J."/>
            <person name="Petrosino J.F."/>
        </authorList>
    </citation>
    <scope>NUCLEOTIDE SEQUENCE [LARGE SCALE GENOMIC DNA]</scope>
    <source>
        <strain evidence="16">DSM 12838</strain>
    </source>
</reference>
<dbReference type="Gene3D" id="2.40.170.20">
    <property type="entry name" value="TonB-dependent receptor, beta-barrel domain"/>
    <property type="match status" value="1"/>
</dbReference>
<dbReference type="RefSeq" id="WP_066607204.1">
    <property type="nucleotide sequence ID" value="NZ_CP014230.1"/>
</dbReference>
<dbReference type="InterPro" id="IPR039426">
    <property type="entry name" value="TonB-dep_rcpt-like"/>
</dbReference>
<evidence type="ECO:0000313" key="15">
    <source>
        <dbReference type="EMBL" id="AMD93523.1"/>
    </source>
</evidence>
<dbReference type="InterPro" id="IPR036942">
    <property type="entry name" value="Beta-barrel_TonB_sf"/>
</dbReference>
<organism evidence="15 16">
    <name type="scientific">Desulfomicrobium orale DSM 12838</name>
    <dbReference type="NCBI Taxonomy" id="888061"/>
    <lineage>
        <taxon>Bacteria</taxon>
        <taxon>Pseudomonadati</taxon>
        <taxon>Thermodesulfobacteriota</taxon>
        <taxon>Desulfovibrionia</taxon>
        <taxon>Desulfovibrionales</taxon>
        <taxon>Desulfomicrobiaceae</taxon>
        <taxon>Desulfomicrobium</taxon>
    </lineage>
</organism>
<keyword evidence="2 10" id="KW-0813">Transport</keyword>
<comment type="subcellular location">
    <subcellularLocation>
        <location evidence="1 10">Cell outer membrane</location>
        <topology evidence="1 10">Multi-pass membrane protein</topology>
    </subcellularLocation>
</comment>
<evidence type="ECO:0000256" key="1">
    <source>
        <dbReference type="ARBA" id="ARBA00004571"/>
    </source>
</evidence>
<protein>
    <recommendedName>
        <fullName evidence="17">TonB-dependent receptor</fullName>
    </recommendedName>
</protein>
<dbReference type="PROSITE" id="PS52016">
    <property type="entry name" value="TONB_DEPENDENT_REC_3"/>
    <property type="match status" value="1"/>
</dbReference>
<evidence type="ECO:0000256" key="5">
    <source>
        <dbReference type="ARBA" id="ARBA00022729"/>
    </source>
</evidence>
<dbReference type="CDD" id="cd01347">
    <property type="entry name" value="ligand_gated_channel"/>
    <property type="match status" value="1"/>
</dbReference>
<evidence type="ECO:0000256" key="12">
    <source>
        <dbReference type="SAM" id="SignalP"/>
    </source>
</evidence>
<evidence type="ECO:0000256" key="7">
    <source>
        <dbReference type="ARBA" id="ARBA00023136"/>
    </source>
</evidence>
<evidence type="ECO:0000256" key="3">
    <source>
        <dbReference type="ARBA" id="ARBA00022452"/>
    </source>
</evidence>
<feature type="chain" id="PRO_5007067652" description="TonB-dependent receptor" evidence="12">
    <location>
        <begin position="21"/>
        <end position="670"/>
    </location>
</feature>
<dbReference type="Gene3D" id="2.170.130.10">
    <property type="entry name" value="TonB-dependent receptor, plug domain"/>
    <property type="match status" value="1"/>
</dbReference>
<dbReference type="PANTHER" id="PTHR30069">
    <property type="entry name" value="TONB-DEPENDENT OUTER MEMBRANE RECEPTOR"/>
    <property type="match status" value="1"/>
</dbReference>
<feature type="domain" description="TonB-dependent receptor plug" evidence="14">
    <location>
        <begin position="52"/>
        <end position="157"/>
    </location>
</feature>
<evidence type="ECO:0000256" key="2">
    <source>
        <dbReference type="ARBA" id="ARBA00022448"/>
    </source>
</evidence>
<dbReference type="InterPro" id="IPR037066">
    <property type="entry name" value="Plug_dom_sf"/>
</dbReference>
<keyword evidence="3 10" id="KW-1134">Transmembrane beta strand</keyword>
<evidence type="ECO:0008006" key="17">
    <source>
        <dbReference type="Google" id="ProtNLM"/>
    </source>
</evidence>
<gene>
    <name evidence="15" type="ORF">AXF15_10705</name>
</gene>
<dbReference type="EMBL" id="CP014230">
    <property type="protein sequence ID" value="AMD93523.1"/>
    <property type="molecule type" value="Genomic_DNA"/>
</dbReference>
<feature type="signal peptide" evidence="12">
    <location>
        <begin position="1"/>
        <end position="20"/>
    </location>
</feature>
<dbReference type="STRING" id="888061.AXF15_10705"/>
<evidence type="ECO:0000256" key="4">
    <source>
        <dbReference type="ARBA" id="ARBA00022692"/>
    </source>
</evidence>
<keyword evidence="16" id="KW-1185">Reference proteome</keyword>
<keyword evidence="8" id="KW-0675">Receptor</keyword>
<feature type="domain" description="TonB-dependent receptor-like beta-barrel" evidence="13">
    <location>
        <begin position="227"/>
        <end position="641"/>
    </location>
</feature>